<dbReference type="OrthoDB" id="214902at2"/>
<comment type="caution">
    <text evidence="2">The sequence shown here is derived from an EMBL/GenBank/DDBJ whole genome shotgun (WGS) entry which is preliminary data.</text>
</comment>
<gene>
    <name evidence="2" type="ORF">Y5S_03013</name>
</gene>
<evidence type="ECO:0000313" key="2">
    <source>
        <dbReference type="EMBL" id="KGD63806.1"/>
    </source>
</evidence>
<dbReference type="Proteomes" id="UP000029444">
    <property type="component" value="Unassembled WGS sequence"/>
</dbReference>
<dbReference type="Pfam" id="PF04993">
    <property type="entry name" value="TfoX_N"/>
    <property type="match status" value="1"/>
</dbReference>
<evidence type="ECO:0000259" key="1">
    <source>
        <dbReference type="Pfam" id="PF04993"/>
    </source>
</evidence>
<sequence>MAFDHQLAERVRECLHRVAGALPDEKRMFGGLCFMIAGNMCCGILGDDLIARVGPGAYSALLAEPGAAEMDFTGRPMKGMIMVDAAVLAEEDALQQWLSRCLDFVMTLPPK</sequence>
<dbReference type="eggNOG" id="COG3070">
    <property type="taxonomic scope" value="Bacteria"/>
</dbReference>
<reference evidence="2 3" key="1">
    <citation type="submission" date="2012-09" db="EMBL/GenBank/DDBJ databases">
        <title>Genome Sequence of alkane-degrading Bacterium Alcanivorax sp. 19-m-6.</title>
        <authorList>
            <person name="Lai Q."/>
            <person name="Shao Z."/>
        </authorList>
    </citation>
    <scope>NUCLEOTIDE SEQUENCE [LARGE SCALE GENOMIC DNA]</scope>
    <source>
        <strain evidence="2 3">19-m-6</strain>
    </source>
</reference>
<dbReference type="STRING" id="1177154.Y5S_03013"/>
<name>A0A095SGQ7_9GAMM</name>
<dbReference type="EMBL" id="ARXV01000014">
    <property type="protein sequence ID" value="KGD63806.1"/>
    <property type="molecule type" value="Genomic_DNA"/>
</dbReference>
<proteinExistence type="predicted"/>
<dbReference type="Gene3D" id="3.30.1460.30">
    <property type="entry name" value="YgaC/TfoX-N like chaperone"/>
    <property type="match status" value="1"/>
</dbReference>
<organism evidence="2 3">
    <name type="scientific">Alcanivorax nanhaiticus</name>
    <dbReference type="NCBI Taxonomy" id="1177154"/>
    <lineage>
        <taxon>Bacteria</taxon>
        <taxon>Pseudomonadati</taxon>
        <taxon>Pseudomonadota</taxon>
        <taxon>Gammaproteobacteria</taxon>
        <taxon>Oceanospirillales</taxon>
        <taxon>Alcanivoracaceae</taxon>
        <taxon>Alcanivorax</taxon>
    </lineage>
</organism>
<dbReference type="RefSeq" id="WP_035234159.1">
    <property type="nucleotide sequence ID" value="NZ_ARXV01000014.1"/>
</dbReference>
<accession>A0A095SGQ7</accession>
<keyword evidence="3" id="KW-1185">Reference proteome</keyword>
<dbReference type="InterPro" id="IPR007076">
    <property type="entry name" value="TfoX_N"/>
</dbReference>
<evidence type="ECO:0000313" key="3">
    <source>
        <dbReference type="Proteomes" id="UP000029444"/>
    </source>
</evidence>
<dbReference type="SUPFAM" id="SSF159894">
    <property type="entry name" value="YgaC/TfoX-N like"/>
    <property type="match status" value="1"/>
</dbReference>
<dbReference type="PATRIC" id="fig|1177154.3.peg.3054"/>
<dbReference type="AlphaFoldDB" id="A0A095SGQ7"/>
<feature type="domain" description="TfoX N-terminal" evidence="1">
    <location>
        <begin position="25"/>
        <end position="104"/>
    </location>
</feature>
<protein>
    <recommendedName>
        <fullName evidence="1">TfoX N-terminal domain-containing protein</fullName>
    </recommendedName>
</protein>